<dbReference type="PANTHER" id="PTHR21240:SF28">
    <property type="entry name" value="ISO-OROTATE DECARBOXYLASE (EUROFUNG)"/>
    <property type="match status" value="1"/>
</dbReference>
<dbReference type="SUPFAM" id="SSF51556">
    <property type="entry name" value="Metallo-dependent hydrolases"/>
    <property type="match status" value="1"/>
</dbReference>
<gene>
    <name evidence="3" type="ORF">METZ01_LOCUS213300</name>
</gene>
<dbReference type="InterPro" id="IPR032466">
    <property type="entry name" value="Metal_Hydrolase"/>
</dbReference>
<dbReference type="InterPro" id="IPR032465">
    <property type="entry name" value="ACMSD"/>
</dbReference>
<dbReference type="Pfam" id="PF04909">
    <property type="entry name" value="Amidohydro_2"/>
    <property type="match status" value="1"/>
</dbReference>
<dbReference type="PANTHER" id="PTHR21240">
    <property type="entry name" value="2-AMINO-3-CARBOXYLMUCONATE-6-SEMIALDEHYDE DECARBOXYLASE"/>
    <property type="match status" value="1"/>
</dbReference>
<dbReference type="Gene3D" id="3.20.20.140">
    <property type="entry name" value="Metal-dependent hydrolases"/>
    <property type="match status" value="1"/>
</dbReference>
<dbReference type="GO" id="GO:0005737">
    <property type="term" value="C:cytoplasm"/>
    <property type="evidence" value="ECO:0007669"/>
    <property type="project" value="TreeGrafter"/>
</dbReference>
<protein>
    <recommendedName>
        <fullName evidence="2">Amidohydrolase-related domain-containing protein</fullName>
    </recommendedName>
</protein>
<sequence>MAYAPDNRAFYDADSHVMELPNFIIDYADKKIKDQIPPVSYQASLVTDEEVEVILNNGGKHSKEHVEAQIALGDKLIAESKEIQALGAFDRDDRSIAMDLLGFKKQLVFATHSVVTPFRDVRGKAKYVEKQGVKITPELRYGATRAHNRAMSDFCSQDSRLMGVGVIPLHEPELAMVELDFAIKSGLKAIWIPHYASGDRSPGHLSLDPFWQKLSEEGVPFLMHVGGAPLQLDKSWSDNGKPPSKDWMGGGENVRAKDMVVMHQGPETFVSMMVLDGVFERNPKLKGASVELGAGWVPEMLKRLDYVVRTWSRVDKNLSEIKRKPSEQLIEQMAFTPFAHENVDLLIDSSDPELYLFSSDYPHVEGTRDPIGKFESSLIKHDEETKDLFYSENFLRIFPEARV</sequence>
<dbReference type="InterPro" id="IPR006680">
    <property type="entry name" value="Amidohydro-rel"/>
</dbReference>
<dbReference type="AlphaFoldDB" id="A0A382FBJ9"/>
<evidence type="ECO:0000313" key="3">
    <source>
        <dbReference type="EMBL" id="SVB60446.1"/>
    </source>
</evidence>
<keyword evidence="1" id="KW-0456">Lyase</keyword>
<evidence type="ECO:0000259" key="2">
    <source>
        <dbReference type="Pfam" id="PF04909"/>
    </source>
</evidence>
<accession>A0A382FBJ9</accession>
<name>A0A382FBJ9_9ZZZZ</name>
<dbReference type="GO" id="GO:0019748">
    <property type="term" value="P:secondary metabolic process"/>
    <property type="evidence" value="ECO:0007669"/>
    <property type="project" value="TreeGrafter"/>
</dbReference>
<feature type="domain" description="Amidohydrolase-related" evidence="2">
    <location>
        <begin position="143"/>
        <end position="398"/>
    </location>
</feature>
<evidence type="ECO:0000256" key="1">
    <source>
        <dbReference type="ARBA" id="ARBA00023239"/>
    </source>
</evidence>
<reference evidence="3" key="1">
    <citation type="submission" date="2018-05" db="EMBL/GenBank/DDBJ databases">
        <authorList>
            <person name="Lanie J.A."/>
            <person name="Ng W.-L."/>
            <person name="Kazmierczak K.M."/>
            <person name="Andrzejewski T.M."/>
            <person name="Davidsen T.M."/>
            <person name="Wayne K.J."/>
            <person name="Tettelin H."/>
            <person name="Glass J.I."/>
            <person name="Rusch D."/>
            <person name="Podicherti R."/>
            <person name="Tsui H.-C.T."/>
            <person name="Winkler M.E."/>
        </authorList>
    </citation>
    <scope>NUCLEOTIDE SEQUENCE</scope>
</reference>
<dbReference type="GO" id="GO:0016787">
    <property type="term" value="F:hydrolase activity"/>
    <property type="evidence" value="ECO:0007669"/>
    <property type="project" value="InterPro"/>
</dbReference>
<proteinExistence type="predicted"/>
<dbReference type="EMBL" id="UINC01049093">
    <property type="protein sequence ID" value="SVB60446.1"/>
    <property type="molecule type" value="Genomic_DNA"/>
</dbReference>
<organism evidence="3">
    <name type="scientific">marine metagenome</name>
    <dbReference type="NCBI Taxonomy" id="408172"/>
    <lineage>
        <taxon>unclassified sequences</taxon>
        <taxon>metagenomes</taxon>
        <taxon>ecological metagenomes</taxon>
    </lineage>
</organism>
<dbReference type="GO" id="GO:0016831">
    <property type="term" value="F:carboxy-lyase activity"/>
    <property type="evidence" value="ECO:0007669"/>
    <property type="project" value="InterPro"/>
</dbReference>